<dbReference type="Proteomes" id="UP000315971">
    <property type="component" value="Unassembled WGS sequence"/>
</dbReference>
<reference evidence="1 2" key="1">
    <citation type="submission" date="2017-05" db="EMBL/GenBank/DDBJ databases">
        <authorList>
            <person name="Varghese N."/>
            <person name="Submissions S."/>
        </authorList>
    </citation>
    <scope>NUCLEOTIDE SEQUENCE [LARGE SCALE GENOMIC DNA]</scope>
    <source>
        <strain evidence="1 2">DSM 21342</strain>
    </source>
</reference>
<dbReference type="RefSeq" id="WP_142600615.1">
    <property type="nucleotide sequence ID" value="NZ_FXSZ01000001.1"/>
</dbReference>
<proteinExistence type="predicted"/>
<dbReference type="EMBL" id="FXSZ01000001">
    <property type="protein sequence ID" value="SMO33958.1"/>
    <property type="molecule type" value="Genomic_DNA"/>
</dbReference>
<dbReference type="OrthoDB" id="667337at2"/>
<dbReference type="PROSITE" id="PS51257">
    <property type="entry name" value="PROKAR_LIPOPROTEIN"/>
    <property type="match status" value="1"/>
</dbReference>
<keyword evidence="2" id="KW-1185">Reference proteome</keyword>
<organism evidence="1 2">
    <name type="scientific">Solitalea koreensis</name>
    <dbReference type="NCBI Taxonomy" id="543615"/>
    <lineage>
        <taxon>Bacteria</taxon>
        <taxon>Pseudomonadati</taxon>
        <taxon>Bacteroidota</taxon>
        <taxon>Sphingobacteriia</taxon>
        <taxon>Sphingobacteriales</taxon>
        <taxon>Sphingobacteriaceae</taxon>
        <taxon>Solitalea</taxon>
    </lineage>
</organism>
<evidence type="ECO:0000313" key="1">
    <source>
        <dbReference type="EMBL" id="SMO33958.1"/>
    </source>
</evidence>
<evidence type="ECO:0000313" key="2">
    <source>
        <dbReference type="Proteomes" id="UP000315971"/>
    </source>
</evidence>
<sequence length="155" mass="17823">MKTNFCYALLVSIIFVSCQNEQKKVIASDQISLKRTTVNKEPVAVFEQKYTNSTLNNDLNDWRFSIKLYETPKTFWYKMVIVDKELEVRDTVVFPDLGMEMIPALKKGHEPNSCLVGFLDKQGNFMEYKKVVSGAKGLKIKQTQSYYLSSKKAAE</sequence>
<evidence type="ECO:0008006" key="3">
    <source>
        <dbReference type="Google" id="ProtNLM"/>
    </source>
</evidence>
<protein>
    <recommendedName>
        <fullName evidence="3">Lipoprotein</fullName>
    </recommendedName>
</protein>
<name>A0A521AGU0_9SPHI</name>
<gene>
    <name evidence="1" type="ORF">SAMN06265350_101142</name>
</gene>
<accession>A0A521AGU0</accession>
<dbReference type="AlphaFoldDB" id="A0A521AGU0"/>